<dbReference type="EMBL" id="LR134441">
    <property type="protein sequence ID" value="VEH96281.1"/>
    <property type="molecule type" value="Genomic_DNA"/>
</dbReference>
<evidence type="ECO:0000256" key="3">
    <source>
        <dbReference type="ARBA" id="ARBA00023004"/>
    </source>
</evidence>
<evidence type="ECO:0000256" key="5">
    <source>
        <dbReference type="ARBA" id="ARBA00023157"/>
    </source>
</evidence>
<proteinExistence type="predicted"/>
<dbReference type="Proteomes" id="UP000028349">
    <property type="component" value="Unassembled WGS sequence"/>
</dbReference>
<dbReference type="Pfam" id="PF00355">
    <property type="entry name" value="Rieske"/>
    <property type="match status" value="1"/>
</dbReference>
<dbReference type="Proteomes" id="UP000270036">
    <property type="component" value="Chromosome"/>
</dbReference>
<evidence type="ECO:0000313" key="9">
    <source>
        <dbReference type="Proteomes" id="UP000028349"/>
    </source>
</evidence>
<dbReference type="PRINTS" id="PR00162">
    <property type="entry name" value="RIESKE"/>
</dbReference>
<dbReference type="PROSITE" id="PS51296">
    <property type="entry name" value="RIESKE"/>
    <property type="match status" value="1"/>
</dbReference>
<dbReference type="GO" id="GO:0051537">
    <property type="term" value="F:2 iron, 2 sulfur cluster binding"/>
    <property type="evidence" value="ECO:0007669"/>
    <property type="project" value="UniProtKB-KW"/>
</dbReference>
<dbReference type="Pfam" id="PF01266">
    <property type="entry name" value="DAO"/>
    <property type="match status" value="1"/>
</dbReference>
<keyword evidence="8" id="KW-0560">Oxidoreductase</keyword>
<dbReference type="InterPro" id="IPR005805">
    <property type="entry name" value="Rieske_Fe-S_prot_C"/>
</dbReference>
<keyword evidence="2" id="KW-0479">Metal-binding</keyword>
<keyword evidence="9" id="KW-1185">Reference proteome</keyword>
<feature type="domain" description="Rieske" evidence="6">
    <location>
        <begin position="417"/>
        <end position="504"/>
    </location>
</feature>
<dbReference type="KEGG" id="cant:NCTC13489_00399"/>
<dbReference type="InterPro" id="IPR036922">
    <property type="entry name" value="Rieske_2Fe-2S_sf"/>
</dbReference>
<dbReference type="STRING" id="266748.HY04_01135"/>
<dbReference type="OrthoDB" id="9767869at2"/>
<dbReference type="GO" id="GO:0016491">
    <property type="term" value="F:oxidoreductase activity"/>
    <property type="evidence" value="ECO:0007669"/>
    <property type="project" value="UniProtKB-KW"/>
</dbReference>
<dbReference type="RefSeq" id="WP_034716312.1">
    <property type="nucleotide sequence ID" value="NZ_FOIX01000002.1"/>
</dbReference>
<evidence type="ECO:0000313" key="8">
    <source>
        <dbReference type="EMBL" id="VEH96281.1"/>
    </source>
</evidence>
<protein>
    <submittedName>
        <fullName evidence="8">Gamma-glutamylputrescine oxidoreductase</fullName>
        <ecNumber evidence="8">1.4.3.-</ecNumber>
    </submittedName>
</protein>
<dbReference type="InterPro" id="IPR036188">
    <property type="entry name" value="FAD/NAD-bd_sf"/>
</dbReference>
<reference evidence="8 10" key="2">
    <citation type="submission" date="2018-12" db="EMBL/GenBank/DDBJ databases">
        <authorList>
            <consortium name="Pathogen Informatics"/>
        </authorList>
    </citation>
    <scope>NUCLEOTIDE SEQUENCE [LARGE SCALE GENOMIC DNA]</scope>
    <source>
        <strain evidence="8 10">NCTC13489</strain>
    </source>
</reference>
<keyword evidence="5" id="KW-1015">Disulfide bond</keyword>
<keyword evidence="3" id="KW-0408">Iron</keyword>
<sequence>MKRDGENKSLWQDVQMSNATNENQEKTYEVIIAGAGITGLTAGYLLQKAGKNCLILEADNIGFGSTGGTTAHINTFYDAQYDQVIKDFGEDDAKLLAQTGPEVISQIKKIIADHQIECDFEDRASYVFSLDKKQTEKLDHLYEATVKVGLPAERVSANPFPIPFDKIIKIDGQAQFHPLKYIKALSEEFLKMGGTISLGQKVTDVSEKDQLVEVKTEQSNYQTQDFIWATHVVPNINRMNFLAAPYRSYVVAFTLQSDEYPKAQAADLCEPYHYYRTQEIDGKKYIIAGGEDHKTGQEENPEERFQNLEEYVRDYFDVEEITHRWSSQFYTPTDGLPFIGKSPGDQHIYWATAYDGNGMTFGTLSAMMISDLINGKKNKYEQLFDPSRLNVKAGILDTLKESSDAVFHLIVDKFTAEKIKSLEEIKSGEGKTVSYEGNTVSIYRDDSGTLHAVKSACTHMGANVSWNKTEKSWDCPCHGARFDIDGKVLNGPATKDLEIVDLKE</sequence>
<dbReference type="GO" id="GO:0005737">
    <property type="term" value="C:cytoplasm"/>
    <property type="evidence" value="ECO:0007669"/>
    <property type="project" value="TreeGrafter"/>
</dbReference>
<dbReference type="AlphaFoldDB" id="A0A448NNC6"/>
<dbReference type="GO" id="GO:0046872">
    <property type="term" value="F:metal ion binding"/>
    <property type="evidence" value="ECO:0007669"/>
    <property type="project" value="UniProtKB-KW"/>
</dbReference>
<gene>
    <name evidence="8" type="primary">puuB</name>
    <name evidence="7" type="ORF">HY04_01135</name>
    <name evidence="8" type="ORF">NCTC13489_00399</name>
</gene>
<dbReference type="Gene3D" id="3.50.50.60">
    <property type="entry name" value="FAD/NAD(P)-binding domain"/>
    <property type="match status" value="1"/>
</dbReference>
<evidence type="ECO:0000313" key="10">
    <source>
        <dbReference type="Proteomes" id="UP000270036"/>
    </source>
</evidence>
<name>A0A448NNC6_9FLAO</name>
<keyword evidence="4" id="KW-0411">Iron-sulfur</keyword>
<keyword evidence="1" id="KW-0001">2Fe-2S</keyword>
<dbReference type="EMBL" id="JPEP01000001">
    <property type="protein sequence ID" value="KEY19861.1"/>
    <property type="molecule type" value="Genomic_DNA"/>
</dbReference>
<dbReference type="SUPFAM" id="SSF51905">
    <property type="entry name" value="FAD/NAD(P)-binding domain"/>
    <property type="match status" value="1"/>
</dbReference>
<dbReference type="GO" id="GO:0016020">
    <property type="term" value="C:membrane"/>
    <property type="evidence" value="ECO:0007669"/>
    <property type="project" value="InterPro"/>
</dbReference>
<dbReference type="PANTHER" id="PTHR13847">
    <property type="entry name" value="SARCOSINE DEHYDROGENASE-RELATED"/>
    <property type="match status" value="1"/>
</dbReference>
<dbReference type="Gene3D" id="2.102.10.10">
    <property type="entry name" value="Rieske [2Fe-2S] iron-sulphur domain"/>
    <property type="match status" value="1"/>
</dbReference>
<dbReference type="PANTHER" id="PTHR13847:SF281">
    <property type="entry name" value="FAD DEPENDENT OXIDOREDUCTASE DOMAIN-CONTAINING PROTEIN"/>
    <property type="match status" value="1"/>
</dbReference>
<dbReference type="Gene3D" id="3.30.9.10">
    <property type="entry name" value="D-Amino Acid Oxidase, subunit A, domain 2"/>
    <property type="match status" value="1"/>
</dbReference>
<dbReference type="InterPro" id="IPR006076">
    <property type="entry name" value="FAD-dep_OxRdtase"/>
</dbReference>
<dbReference type="SUPFAM" id="SSF50022">
    <property type="entry name" value="ISP domain"/>
    <property type="match status" value="1"/>
</dbReference>
<evidence type="ECO:0000313" key="7">
    <source>
        <dbReference type="EMBL" id="KEY19861.1"/>
    </source>
</evidence>
<evidence type="ECO:0000259" key="6">
    <source>
        <dbReference type="PROSITE" id="PS51296"/>
    </source>
</evidence>
<accession>A0A448NNC6</accession>
<reference evidence="7 9" key="1">
    <citation type="submission" date="2014-07" db="EMBL/GenBank/DDBJ databases">
        <authorList>
            <person name="Pisani N.G."/>
            <person name="Newman J.D."/>
        </authorList>
    </citation>
    <scope>NUCLEOTIDE SEQUENCE [LARGE SCALE GENOMIC DNA]</scope>
    <source>
        <strain evidence="7 9">LMG 24720</strain>
    </source>
</reference>
<evidence type="ECO:0000256" key="1">
    <source>
        <dbReference type="ARBA" id="ARBA00022714"/>
    </source>
</evidence>
<organism evidence="8 10">
    <name type="scientific">Kaistella antarctica</name>
    <dbReference type="NCBI Taxonomy" id="266748"/>
    <lineage>
        <taxon>Bacteria</taxon>
        <taxon>Pseudomonadati</taxon>
        <taxon>Bacteroidota</taxon>
        <taxon>Flavobacteriia</taxon>
        <taxon>Flavobacteriales</taxon>
        <taxon>Weeksellaceae</taxon>
        <taxon>Chryseobacterium group</taxon>
        <taxon>Kaistella</taxon>
    </lineage>
</organism>
<dbReference type="EC" id="1.4.3.-" evidence="8"/>
<dbReference type="InterPro" id="IPR017941">
    <property type="entry name" value="Rieske_2Fe-2S"/>
</dbReference>
<evidence type="ECO:0000256" key="2">
    <source>
        <dbReference type="ARBA" id="ARBA00022723"/>
    </source>
</evidence>
<evidence type="ECO:0000256" key="4">
    <source>
        <dbReference type="ARBA" id="ARBA00023014"/>
    </source>
</evidence>